<gene>
    <name evidence="2" type="ORF">FB45DRAFT_930778</name>
</gene>
<dbReference type="Pfam" id="PF22215">
    <property type="entry name" value="MLKL_N"/>
    <property type="match status" value="1"/>
</dbReference>
<dbReference type="GO" id="GO:0007166">
    <property type="term" value="P:cell surface receptor signaling pathway"/>
    <property type="evidence" value="ECO:0007669"/>
    <property type="project" value="InterPro"/>
</dbReference>
<dbReference type="AlphaFoldDB" id="A0AAD7BFM3"/>
<evidence type="ECO:0000313" key="2">
    <source>
        <dbReference type="EMBL" id="KAJ7619431.1"/>
    </source>
</evidence>
<dbReference type="InterPro" id="IPR036537">
    <property type="entry name" value="Adaptor_Cbl_N_dom_sf"/>
</dbReference>
<dbReference type="InterPro" id="IPR059179">
    <property type="entry name" value="MLKL-like_MCAfunc"/>
</dbReference>
<keyword evidence="3" id="KW-1185">Reference proteome</keyword>
<organism evidence="2 3">
    <name type="scientific">Roridomyces roridus</name>
    <dbReference type="NCBI Taxonomy" id="1738132"/>
    <lineage>
        <taxon>Eukaryota</taxon>
        <taxon>Fungi</taxon>
        <taxon>Dikarya</taxon>
        <taxon>Basidiomycota</taxon>
        <taxon>Agaricomycotina</taxon>
        <taxon>Agaricomycetes</taxon>
        <taxon>Agaricomycetidae</taxon>
        <taxon>Agaricales</taxon>
        <taxon>Marasmiineae</taxon>
        <taxon>Mycenaceae</taxon>
        <taxon>Roridomyces</taxon>
    </lineage>
</organism>
<name>A0AAD7BFM3_9AGAR</name>
<comment type="caution">
    <text evidence="2">The sequence shown here is derived from an EMBL/GenBank/DDBJ whole genome shotgun (WGS) entry which is preliminary data.</text>
</comment>
<sequence>MPLKLVRQLARKNSDSIVQLAVSITALTKDLAGMSCFPPAMGLVGVLLLVLEAAQDVQVNKEGCNRLARRCASILLNINDQMAGRWEQAPPLLVKNLANFQETLNSIHNFMKDAASASWKTRFMKKATIETSLQLFNEMLDDAMQSFQTATLIEIHYELATPKSAFVVSAQVAAKITSDRVEPLSTESMPVHVPEISSKMSVDAVVEESIISDGVLEDQGFRRYHQSEVTLRGRSRMEDGWWSGTSEAQVDGQSSLIKRYDGPRDAARKKWIRDVKVLQGLFHPNLPQMLGYSDDTAPTPFILLSNVRTRSPESFLTGALSSRGVASCIENMLCIYSDLVDATTYVQGQLSLSNEQAQDFLEASSFRVDGSNSLMVGLPPPKDPNIVTWRSYSLNESLRTTVLGMLPNQGHIQYRQDSAASEQDSTWKLTQLTALVSSLLPTASEPPGLSLQLKTAIGVDEPDAPPANINLRRLRLLSIEANAHDYVWHKSSSIPPHKFSVGDLGYIPSGQGWDNFVILGNIFAENLAAFDVQRKSFASQWCWKSNPNQRSELHGFEMAKDVKCWPVAVPAGQQIDCQVVHQAAFARTNDAWEFLLNNGVELAGKWNVSPQSLILIAQEGTDQAFHINDFGGGMRLKHQSFRNHNPNHGHFFHDPPPGPLPRILYLSTSHRVDFEPCWSHTPNPGAALEHDWTYGIGWKTGFINWCQLHSEDFGPPLL</sequence>
<dbReference type="CDD" id="cd21037">
    <property type="entry name" value="MLKL_NTD"/>
    <property type="match status" value="1"/>
</dbReference>
<proteinExistence type="predicted"/>
<evidence type="ECO:0000313" key="3">
    <source>
        <dbReference type="Proteomes" id="UP001221142"/>
    </source>
</evidence>
<accession>A0AAD7BFM3</accession>
<feature type="domain" description="Mixed lineage kinase" evidence="1">
    <location>
        <begin position="52"/>
        <end position="150"/>
    </location>
</feature>
<evidence type="ECO:0000259" key="1">
    <source>
        <dbReference type="Pfam" id="PF22215"/>
    </source>
</evidence>
<reference evidence="2" key="1">
    <citation type="submission" date="2023-03" db="EMBL/GenBank/DDBJ databases">
        <title>Massive genome expansion in bonnet fungi (Mycena s.s.) driven by repeated elements and novel gene families across ecological guilds.</title>
        <authorList>
            <consortium name="Lawrence Berkeley National Laboratory"/>
            <person name="Harder C.B."/>
            <person name="Miyauchi S."/>
            <person name="Viragh M."/>
            <person name="Kuo A."/>
            <person name="Thoen E."/>
            <person name="Andreopoulos B."/>
            <person name="Lu D."/>
            <person name="Skrede I."/>
            <person name="Drula E."/>
            <person name="Henrissat B."/>
            <person name="Morin E."/>
            <person name="Kohler A."/>
            <person name="Barry K."/>
            <person name="LaButti K."/>
            <person name="Morin E."/>
            <person name="Salamov A."/>
            <person name="Lipzen A."/>
            <person name="Mereny Z."/>
            <person name="Hegedus B."/>
            <person name="Baldrian P."/>
            <person name="Stursova M."/>
            <person name="Weitz H."/>
            <person name="Taylor A."/>
            <person name="Grigoriev I.V."/>
            <person name="Nagy L.G."/>
            <person name="Martin F."/>
            <person name="Kauserud H."/>
        </authorList>
    </citation>
    <scope>NUCLEOTIDE SEQUENCE</scope>
    <source>
        <strain evidence="2">9284</strain>
    </source>
</reference>
<dbReference type="Gene3D" id="1.20.930.20">
    <property type="entry name" value="Adaptor protein Cbl, N-terminal domain"/>
    <property type="match status" value="1"/>
</dbReference>
<protein>
    <recommendedName>
        <fullName evidence="1">Mixed lineage kinase domain-containing protein</fullName>
    </recommendedName>
</protein>
<dbReference type="Proteomes" id="UP001221142">
    <property type="component" value="Unassembled WGS sequence"/>
</dbReference>
<dbReference type="EMBL" id="JARKIF010000018">
    <property type="protein sequence ID" value="KAJ7619431.1"/>
    <property type="molecule type" value="Genomic_DNA"/>
</dbReference>
<dbReference type="InterPro" id="IPR054000">
    <property type="entry name" value="MLKL_N"/>
</dbReference>